<evidence type="ECO:0000256" key="2">
    <source>
        <dbReference type="ARBA" id="ARBA00023125"/>
    </source>
</evidence>
<dbReference type="PANTHER" id="PTHR30136:SF35">
    <property type="entry name" value="HTH-TYPE TRANSCRIPTIONAL REGULATOR RV1719"/>
    <property type="match status" value="1"/>
</dbReference>
<dbReference type="Proteomes" id="UP000001812">
    <property type="component" value="Chromosome II"/>
</dbReference>
<dbReference type="InterPro" id="IPR036388">
    <property type="entry name" value="WH-like_DNA-bd_sf"/>
</dbReference>
<gene>
    <name evidence="6" type="ORF">BURPS1710A_A0239</name>
</gene>
<dbReference type="Pfam" id="PF01614">
    <property type="entry name" value="IclR_C"/>
    <property type="match status" value="1"/>
</dbReference>
<dbReference type="GO" id="GO:0045892">
    <property type="term" value="P:negative regulation of DNA-templated transcription"/>
    <property type="evidence" value="ECO:0007669"/>
    <property type="project" value="TreeGrafter"/>
</dbReference>
<reference evidence="6" key="1">
    <citation type="submission" date="2009-05" db="EMBL/GenBank/DDBJ databases">
        <authorList>
            <person name="Harkins D.M."/>
            <person name="DeShazer D."/>
            <person name="Woods D.E."/>
            <person name="Brinkac L.M."/>
            <person name="Brown K.A."/>
            <person name="Hung G.C."/>
            <person name="Tuanyok A."/>
            <person name="Zhang B."/>
            <person name="Nierman W.C."/>
        </authorList>
    </citation>
    <scope>NUCLEOTIDE SEQUENCE [LARGE SCALE GENOMIC DNA]</scope>
    <source>
        <strain evidence="6">1710a</strain>
    </source>
</reference>
<dbReference type="SUPFAM" id="SSF55781">
    <property type="entry name" value="GAF domain-like"/>
    <property type="match status" value="1"/>
</dbReference>
<sequence>MSYVVDAVDNALKLLNCVAEHPNLGVTRLASKLGINKSRTYRMLCTLELHHFVTRDARTSTYVLGTQAFVIGIAAALQSALVRAAEHPMLALGQSVNETVMLRVREGFDTVCVARHATVRDARMAGSVCNRRPLGVGAAGKVLLAFALDAVRDEYLARREKTAPGGSAVLADELDTIARRGYAIGIGEAAASTVEIAVPVRDGRGATIASLSVAGPNLRMPHADTARYLEKLQACSRAISAEFEYM</sequence>
<dbReference type="GO" id="GO:0003700">
    <property type="term" value="F:DNA-binding transcription factor activity"/>
    <property type="evidence" value="ECO:0007669"/>
    <property type="project" value="TreeGrafter"/>
</dbReference>
<dbReference type="SUPFAM" id="SSF46785">
    <property type="entry name" value="Winged helix' DNA-binding domain"/>
    <property type="match status" value="1"/>
</dbReference>
<dbReference type="InterPro" id="IPR029016">
    <property type="entry name" value="GAF-like_dom_sf"/>
</dbReference>
<dbReference type="InterPro" id="IPR005471">
    <property type="entry name" value="Tscrpt_reg_IclR_N"/>
</dbReference>
<keyword evidence="2" id="KW-0238">DNA-binding</keyword>
<evidence type="ECO:0000256" key="1">
    <source>
        <dbReference type="ARBA" id="ARBA00023015"/>
    </source>
</evidence>
<dbReference type="HOGENOM" id="CLU_062618_4_3_4"/>
<dbReference type="GO" id="GO:0003677">
    <property type="term" value="F:DNA binding"/>
    <property type="evidence" value="ECO:0007669"/>
    <property type="project" value="UniProtKB-KW"/>
</dbReference>
<evidence type="ECO:0000259" key="4">
    <source>
        <dbReference type="PROSITE" id="PS51077"/>
    </source>
</evidence>
<dbReference type="AlphaFoldDB" id="A0A0E1W4L0"/>
<proteinExistence type="predicted"/>
<feature type="domain" description="HTH iclR-type" evidence="4">
    <location>
        <begin position="5"/>
        <end position="66"/>
    </location>
</feature>
<accession>A0A0E1W4L0</accession>
<keyword evidence="3" id="KW-0804">Transcription</keyword>
<dbReference type="SMART" id="SM00346">
    <property type="entry name" value="HTH_ICLR"/>
    <property type="match status" value="1"/>
</dbReference>
<evidence type="ECO:0000259" key="5">
    <source>
        <dbReference type="PROSITE" id="PS51078"/>
    </source>
</evidence>
<dbReference type="PANTHER" id="PTHR30136">
    <property type="entry name" value="HELIX-TURN-HELIX TRANSCRIPTIONAL REGULATOR, ICLR FAMILY"/>
    <property type="match status" value="1"/>
</dbReference>
<dbReference type="RefSeq" id="WP_004528075.1">
    <property type="nucleotide sequence ID" value="NZ_CM000833.1"/>
</dbReference>
<protein>
    <submittedName>
        <fullName evidence="6">Transcriptional regulator, IclR family</fullName>
    </submittedName>
</protein>
<name>A0A0E1W4L0_BURPE</name>
<dbReference type="PROSITE" id="PS51078">
    <property type="entry name" value="ICLR_ED"/>
    <property type="match status" value="1"/>
</dbReference>
<dbReference type="EMBL" id="CM000833">
    <property type="protein sequence ID" value="EET04607.1"/>
    <property type="molecule type" value="Genomic_DNA"/>
</dbReference>
<dbReference type="InterPro" id="IPR014757">
    <property type="entry name" value="Tscrpt_reg_IclR_C"/>
</dbReference>
<evidence type="ECO:0000256" key="3">
    <source>
        <dbReference type="ARBA" id="ARBA00023163"/>
    </source>
</evidence>
<dbReference type="Gene3D" id="1.10.10.10">
    <property type="entry name" value="Winged helix-like DNA-binding domain superfamily/Winged helix DNA-binding domain"/>
    <property type="match status" value="1"/>
</dbReference>
<evidence type="ECO:0000313" key="6">
    <source>
        <dbReference type="EMBL" id="EET04607.1"/>
    </source>
</evidence>
<feature type="domain" description="IclR-ED" evidence="5">
    <location>
        <begin position="67"/>
        <end position="245"/>
    </location>
</feature>
<dbReference type="InterPro" id="IPR050707">
    <property type="entry name" value="HTH_MetabolicPath_Reg"/>
</dbReference>
<keyword evidence="1" id="KW-0805">Transcription regulation</keyword>
<dbReference type="Pfam" id="PF09339">
    <property type="entry name" value="HTH_IclR"/>
    <property type="match status" value="1"/>
</dbReference>
<dbReference type="PROSITE" id="PS51077">
    <property type="entry name" value="HTH_ICLR"/>
    <property type="match status" value="1"/>
</dbReference>
<dbReference type="Gene3D" id="3.30.450.40">
    <property type="match status" value="1"/>
</dbReference>
<dbReference type="InterPro" id="IPR036390">
    <property type="entry name" value="WH_DNA-bd_sf"/>
</dbReference>
<organism evidence="6">
    <name type="scientific">Burkholderia pseudomallei 1710a</name>
    <dbReference type="NCBI Taxonomy" id="320371"/>
    <lineage>
        <taxon>Bacteria</taxon>
        <taxon>Pseudomonadati</taxon>
        <taxon>Pseudomonadota</taxon>
        <taxon>Betaproteobacteria</taxon>
        <taxon>Burkholderiales</taxon>
        <taxon>Burkholderiaceae</taxon>
        <taxon>Burkholderia</taxon>
        <taxon>pseudomallei group</taxon>
    </lineage>
</organism>